<dbReference type="Pfam" id="PF01042">
    <property type="entry name" value="Ribonuc_L-PSP"/>
    <property type="match status" value="1"/>
</dbReference>
<accession>A0A538U1L5</accession>
<name>A0A538U1L5_UNCEI</name>
<dbReference type="PANTHER" id="PTHR43857">
    <property type="entry name" value="BLR7761 PROTEIN"/>
    <property type="match status" value="1"/>
</dbReference>
<dbReference type="AlphaFoldDB" id="A0A538U1L5"/>
<evidence type="ECO:0000313" key="1">
    <source>
        <dbReference type="EMBL" id="TMQ69691.1"/>
    </source>
</evidence>
<sequence length="131" mass="14239">MKRDRVSSGSPYEPRVGLSRAVRAGRWIAVSGTAPIGTDGRTVGVGDAAAQARRCLEIVKAAIERAGGSLTDVVRTRILLTRIEDWEAVAAVHGEFFAAIRPANTILQVVRFIDPEWRVEIEADAVLETEE</sequence>
<comment type="caution">
    <text evidence="1">The sequence shown here is derived from an EMBL/GenBank/DDBJ whole genome shotgun (WGS) entry which is preliminary data.</text>
</comment>
<dbReference type="InterPro" id="IPR006175">
    <property type="entry name" value="YjgF/YER057c/UK114"/>
</dbReference>
<gene>
    <name evidence="1" type="ORF">E6K80_10835</name>
</gene>
<dbReference type="CDD" id="cd06154">
    <property type="entry name" value="YjgF_YER057c_UK114_like_6"/>
    <property type="match status" value="1"/>
</dbReference>
<dbReference type="EMBL" id="VBPA01000276">
    <property type="protein sequence ID" value="TMQ69691.1"/>
    <property type="molecule type" value="Genomic_DNA"/>
</dbReference>
<dbReference type="Proteomes" id="UP000319836">
    <property type="component" value="Unassembled WGS sequence"/>
</dbReference>
<organism evidence="1 2">
    <name type="scientific">Eiseniibacteriota bacterium</name>
    <dbReference type="NCBI Taxonomy" id="2212470"/>
    <lineage>
        <taxon>Bacteria</taxon>
        <taxon>Candidatus Eiseniibacteriota</taxon>
    </lineage>
</organism>
<dbReference type="PANTHER" id="PTHR43857:SF1">
    <property type="entry name" value="YJGH FAMILY PROTEIN"/>
    <property type="match status" value="1"/>
</dbReference>
<protein>
    <submittedName>
        <fullName evidence="1">RidA family protein</fullName>
    </submittedName>
</protein>
<reference evidence="1 2" key="1">
    <citation type="journal article" date="2019" name="Nat. Microbiol.">
        <title>Mediterranean grassland soil C-N compound turnover is dependent on rainfall and depth, and is mediated by genomically divergent microorganisms.</title>
        <authorList>
            <person name="Diamond S."/>
            <person name="Andeer P.F."/>
            <person name="Li Z."/>
            <person name="Crits-Christoph A."/>
            <person name="Burstein D."/>
            <person name="Anantharaman K."/>
            <person name="Lane K.R."/>
            <person name="Thomas B.C."/>
            <person name="Pan C."/>
            <person name="Northen T.R."/>
            <person name="Banfield J.F."/>
        </authorList>
    </citation>
    <scope>NUCLEOTIDE SEQUENCE [LARGE SCALE GENOMIC DNA]</scope>
    <source>
        <strain evidence="1">WS_10</strain>
    </source>
</reference>
<proteinExistence type="predicted"/>
<dbReference type="InterPro" id="IPR035959">
    <property type="entry name" value="RutC-like_sf"/>
</dbReference>
<dbReference type="SUPFAM" id="SSF55298">
    <property type="entry name" value="YjgF-like"/>
    <property type="match status" value="1"/>
</dbReference>
<evidence type="ECO:0000313" key="2">
    <source>
        <dbReference type="Proteomes" id="UP000319836"/>
    </source>
</evidence>
<dbReference type="Gene3D" id="3.30.1330.40">
    <property type="entry name" value="RutC-like"/>
    <property type="match status" value="1"/>
</dbReference>